<proteinExistence type="predicted"/>
<dbReference type="RefSeq" id="WP_128213689.1">
    <property type="nucleotide sequence ID" value="NZ_CP025746.1"/>
</dbReference>
<reference evidence="1 2" key="1">
    <citation type="submission" date="2018-01" db="EMBL/GenBank/DDBJ databases">
        <title>Genome Sequencing and Assembly of Anaerobacter polyendosporus strain CT4.</title>
        <authorList>
            <person name="Tachaapaikoon C."/>
            <person name="Sutheeworapong S."/>
            <person name="Jenjaroenpun P."/>
            <person name="Wongsurawat T."/>
            <person name="Nookeaw I."/>
            <person name="Cheawchanlertfa P."/>
            <person name="Kosugi A."/>
            <person name="Cheevadhanarak S."/>
            <person name="Ratanakhanokchai K."/>
        </authorList>
    </citation>
    <scope>NUCLEOTIDE SEQUENCE [LARGE SCALE GENOMIC DNA]</scope>
    <source>
        <strain evidence="1 2">CT4</strain>
    </source>
</reference>
<dbReference type="AlphaFoldDB" id="A0A410DV43"/>
<organism evidence="1 2">
    <name type="scientific">Clostridium manihotivorum</name>
    <dbReference type="NCBI Taxonomy" id="2320868"/>
    <lineage>
        <taxon>Bacteria</taxon>
        <taxon>Bacillati</taxon>
        <taxon>Bacillota</taxon>
        <taxon>Clostridia</taxon>
        <taxon>Eubacteriales</taxon>
        <taxon>Clostridiaceae</taxon>
        <taxon>Clostridium</taxon>
    </lineage>
</organism>
<keyword evidence="2" id="KW-1185">Reference proteome</keyword>
<dbReference type="KEGG" id="cmah:C1I91_15640"/>
<sequence length="115" mass="13433">MCFYNLTPTIYVVNKTNKDIENIYFTLDDYNVKDSKIKKIKSGETGLTSVYNRGYSGVRNLYLYHFDDKYKHEYLIYDKLSSNYAGGIRVIINGLDEKGNYSLNVTIDYDNLKTH</sequence>
<evidence type="ECO:0000313" key="1">
    <source>
        <dbReference type="EMBL" id="QAA32956.1"/>
    </source>
</evidence>
<accession>A0A410DV43</accession>
<dbReference type="Proteomes" id="UP000286268">
    <property type="component" value="Chromosome"/>
</dbReference>
<gene>
    <name evidence="1" type="ORF">C1I91_15640</name>
</gene>
<evidence type="ECO:0000313" key="2">
    <source>
        <dbReference type="Proteomes" id="UP000286268"/>
    </source>
</evidence>
<dbReference type="EMBL" id="CP025746">
    <property type="protein sequence ID" value="QAA32956.1"/>
    <property type="molecule type" value="Genomic_DNA"/>
</dbReference>
<protein>
    <submittedName>
        <fullName evidence="1">Uncharacterized protein</fullName>
    </submittedName>
</protein>
<name>A0A410DV43_9CLOT</name>